<organism evidence="12">
    <name type="scientific">uncultured Rubrobacteraceae bacterium</name>
    <dbReference type="NCBI Taxonomy" id="349277"/>
    <lineage>
        <taxon>Bacteria</taxon>
        <taxon>Bacillati</taxon>
        <taxon>Actinomycetota</taxon>
        <taxon>Rubrobacteria</taxon>
        <taxon>Rubrobacterales</taxon>
        <taxon>Rubrobacteraceae</taxon>
        <taxon>environmental samples</taxon>
    </lineage>
</organism>
<dbReference type="GO" id="GO:0043811">
    <property type="term" value="F:phosphate:acyl-[acyl carrier protein] acyltransferase activity"/>
    <property type="evidence" value="ECO:0007669"/>
    <property type="project" value="UniProtKB-EC"/>
</dbReference>
<dbReference type="AlphaFoldDB" id="A0A6J4PKC4"/>
<dbReference type="EC" id="2.3.1.274" evidence="9"/>
<evidence type="ECO:0000256" key="11">
    <source>
        <dbReference type="SAM" id="MobiDB-lite"/>
    </source>
</evidence>
<feature type="non-terminal residue" evidence="12">
    <location>
        <position position="84"/>
    </location>
</feature>
<dbReference type="PANTHER" id="PTHR30100">
    <property type="entry name" value="FATTY ACID/PHOSPHOLIPID SYNTHESIS PROTEIN PLSX"/>
    <property type="match status" value="1"/>
</dbReference>
<gene>
    <name evidence="12" type="ORF">AVDCRST_MAG01-01-1758</name>
</gene>
<comment type="catalytic activity">
    <reaction evidence="1">
        <text>a fatty acyl-[ACP] + phosphate = an acyl phosphate + holo-[ACP]</text>
        <dbReference type="Rhea" id="RHEA:42292"/>
        <dbReference type="Rhea" id="RHEA-COMP:9685"/>
        <dbReference type="Rhea" id="RHEA-COMP:14125"/>
        <dbReference type="ChEBI" id="CHEBI:43474"/>
        <dbReference type="ChEBI" id="CHEBI:59918"/>
        <dbReference type="ChEBI" id="CHEBI:64479"/>
        <dbReference type="ChEBI" id="CHEBI:138651"/>
        <dbReference type="EC" id="2.3.1.274"/>
    </reaction>
</comment>
<evidence type="ECO:0000256" key="6">
    <source>
        <dbReference type="ARBA" id="ARBA00023098"/>
    </source>
</evidence>
<sequence length="84" mass="8307">MRLAVDALGGDNAPGEIVAGVLAAARRLPGDEIFLVGPEAEIGPHLGADAPSNVSVRPSGGPIGMEEEPAAALRSRPDAGVSVA</sequence>
<dbReference type="Pfam" id="PF02504">
    <property type="entry name" value="FA_synthesis"/>
    <property type="match status" value="1"/>
</dbReference>
<evidence type="ECO:0000256" key="10">
    <source>
        <dbReference type="ARBA" id="ARBA00046608"/>
    </source>
</evidence>
<dbReference type="InterPro" id="IPR003664">
    <property type="entry name" value="FA_synthesis"/>
</dbReference>
<keyword evidence="12" id="KW-0012">Acyltransferase</keyword>
<name>A0A6J4PKC4_9ACTN</name>
<evidence type="ECO:0000256" key="9">
    <source>
        <dbReference type="ARBA" id="ARBA00024069"/>
    </source>
</evidence>
<proteinExistence type="predicted"/>
<dbReference type="SUPFAM" id="SSF53659">
    <property type="entry name" value="Isocitrate/Isopropylmalate dehydrogenase-like"/>
    <property type="match status" value="1"/>
</dbReference>
<dbReference type="PANTHER" id="PTHR30100:SF1">
    <property type="entry name" value="PHOSPHATE ACYLTRANSFERASE"/>
    <property type="match status" value="1"/>
</dbReference>
<dbReference type="GO" id="GO:0005737">
    <property type="term" value="C:cytoplasm"/>
    <property type="evidence" value="ECO:0007669"/>
    <property type="project" value="UniProtKB-SubCell"/>
</dbReference>
<keyword evidence="4" id="KW-0444">Lipid biosynthesis</keyword>
<keyword evidence="8" id="KW-1208">Phospholipid metabolism</keyword>
<evidence type="ECO:0000256" key="5">
    <source>
        <dbReference type="ARBA" id="ARBA00022679"/>
    </source>
</evidence>
<dbReference type="InterPro" id="IPR012281">
    <property type="entry name" value="Phospholipid_synth_PlsX-like"/>
</dbReference>
<protein>
    <recommendedName>
        <fullName evidence="9">phosphate acyltransferase</fullName>
        <ecNumber evidence="9">2.3.1.274</ecNumber>
    </recommendedName>
</protein>
<comment type="subcellular location">
    <subcellularLocation>
        <location evidence="2">Cytoplasm</location>
    </subcellularLocation>
</comment>
<evidence type="ECO:0000256" key="7">
    <source>
        <dbReference type="ARBA" id="ARBA00023209"/>
    </source>
</evidence>
<feature type="region of interest" description="Disordered" evidence="11">
    <location>
        <begin position="45"/>
        <end position="84"/>
    </location>
</feature>
<evidence type="ECO:0000256" key="8">
    <source>
        <dbReference type="ARBA" id="ARBA00023264"/>
    </source>
</evidence>
<evidence type="ECO:0000256" key="3">
    <source>
        <dbReference type="ARBA" id="ARBA00022490"/>
    </source>
</evidence>
<keyword evidence="7" id="KW-0594">Phospholipid biosynthesis</keyword>
<keyword evidence="3" id="KW-0963">Cytoplasm</keyword>
<dbReference type="GO" id="GO:0006633">
    <property type="term" value="P:fatty acid biosynthetic process"/>
    <property type="evidence" value="ECO:0007669"/>
    <property type="project" value="InterPro"/>
</dbReference>
<dbReference type="Gene3D" id="3.40.718.10">
    <property type="entry name" value="Isopropylmalate Dehydrogenase"/>
    <property type="match status" value="1"/>
</dbReference>
<evidence type="ECO:0000313" key="12">
    <source>
        <dbReference type="EMBL" id="CAA9413333.1"/>
    </source>
</evidence>
<keyword evidence="5 12" id="KW-0808">Transferase</keyword>
<comment type="subunit">
    <text evidence="10">Homodimer. Probably interacts with PlsY.</text>
</comment>
<reference evidence="12" key="1">
    <citation type="submission" date="2020-02" db="EMBL/GenBank/DDBJ databases">
        <authorList>
            <person name="Meier V. D."/>
        </authorList>
    </citation>
    <scope>NUCLEOTIDE SEQUENCE</scope>
    <source>
        <strain evidence="12">AVDCRST_MAG01</strain>
    </source>
</reference>
<evidence type="ECO:0000256" key="1">
    <source>
        <dbReference type="ARBA" id="ARBA00001232"/>
    </source>
</evidence>
<evidence type="ECO:0000256" key="2">
    <source>
        <dbReference type="ARBA" id="ARBA00004496"/>
    </source>
</evidence>
<dbReference type="EMBL" id="CADCUW010000262">
    <property type="protein sequence ID" value="CAA9413333.1"/>
    <property type="molecule type" value="Genomic_DNA"/>
</dbReference>
<dbReference type="GO" id="GO:0008654">
    <property type="term" value="P:phospholipid biosynthetic process"/>
    <property type="evidence" value="ECO:0007669"/>
    <property type="project" value="UniProtKB-KW"/>
</dbReference>
<evidence type="ECO:0000256" key="4">
    <source>
        <dbReference type="ARBA" id="ARBA00022516"/>
    </source>
</evidence>
<keyword evidence="6" id="KW-0443">Lipid metabolism</keyword>
<accession>A0A6J4PKC4</accession>